<feature type="region of interest" description="Disordered" evidence="2">
    <location>
        <begin position="126"/>
        <end position="151"/>
    </location>
</feature>
<dbReference type="GO" id="GO:0009253">
    <property type="term" value="P:peptidoglycan catabolic process"/>
    <property type="evidence" value="ECO:0007669"/>
    <property type="project" value="InterPro"/>
</dbReference>
<feature type="compositionally biased region" description="Low complexity" evidence="2">
    <location>
        <begin position="139"/>
        <end position="149"/>
    </location>
</feature>
<dbReference type="PANTHER" id="PTHR30404">
    <property type="entry name" value="N-ACETYLMURAMOYL-L-ALANINE AMIDASE"/>
    <property type="match status" value="1"/>
</dbReference>
<dbReference type="GO" id="GO:0030655">
    <property type="term" value="P:beta-lactam antibiotic catabolic process"/>
    <property type="evidence" value="ECO:0007669"/>
    <property type="project" value="InterPro"/>
</dbReference>
<evidence type="ECO:0000313" key="5">
    <source>
        <dbReference type="EMBL" id="HIQ97810.1"/>
    </source>
</evidence>
<comment type="caution">
    <text evidence="5">The sequence shown here is derived from an EMBL/GenBank/DDBJ whole genome shotgun (WGS) entry which is preliminary data.</text>
</comment>
<dbReference type="Proteomes" id="UP000886886">
    <property type="component" value="Unassembled WGS sequence"/>
</dbReference>
<reference evidence="5" key="1">
    <citation type="submission" date="2020-10" db="EMBL/GenBank/DDBJ databases">
        <authorList>
            <person name="Gilroy R."/>
        </authorList>
    </citation>
    <scope>NUCLEOTIDE SEQUENCE</scope>
    <source>
        <strain evidence="5">ChiSjej3B21-11622</strain>
    </source>
</reference>
<dbReference type="InterPro" id="IPR045155">
    <property type="entry name" value="Beta-lactam_cat"/>
</dbReference>
<dbReference type="SUPFAM" id="SSF53187">
    <property type="entry name" value="Zn-dependent exopeptidases"/>
    <property type="match status" value="1"/>
</dbReference>
<dbReference type="Gene3D" id="3.40.710.10">
    <property type="entry name" value="DD-peptidase/beta-lactamase superfamily"/>
    <property type="match status" value="1"/>
</dbReference>
<dbReference type="InterPro" id="IPR012338">
    <property type="entry name" value="Beta-lactam/transpept-like"/>
</dbReference>
<dbReference type="InterPro" id="IPR050695">
    <property type="entry name" value="N-acetylmuramoyl_amidase_3"/>
</dbReference>
<sequence>MKRGIILAAVLCLVLLAGCGSRTEMTEAAETGAANPEEAAELDGTAYAAGTADTAGTAEGAGTADSNRTTGETETTAVADTAESAKTSEGSESADEGETANTVTERHIVAVDAGHQGSWVDMSEEEPIGPGANETKAKSSSGTTGSVTGMPEYHVNLDVSLALRDELERRGYQVVMTREDNDTAISNQERARLATEQGAEITVRIHANGSEDASISGALAVAPSSSNPYVGSLAAESRRLSEAILNAYCEATGIANQGILETDEMTGINWSTVPVTILEMGYMTNEGDDRYLADSSNYTVIADGIADGIDAYFGVERENPAAAFEMPQIDFQGLTGLDTLLNTSYLDALTASGEKWAVAAVNLNTASGCLINGEATMQSASVIKMFIMATVYERAVYPDVAGKELIDMGESYDGELKQLLTDMITVSDNEAANELVRRLGQGDFATGAAVVNEFCLEHGFTATHLGRAFMAENPSDDNYTSAKDCAVFLSELYQGTLISPEASGKMLELLEAQTRTGKIPAGVPQGVATANKTGEMPSGYGLGSIENDAALVFDRRYPYVLCVLSNDIADNGAAQNTIVQISSTVYSYLTGSDQ</sequence>
<feature type="compositionally biased region" description="Low complexity" evidence="2">
    <location>
        <begin position="55"/>
        <end position="82"/>
    </location>
</feature>
<dbReference type="Pfam" id="PF01520">
    <property type="entry name" value="Amidase_3"/>
    <property type="match status" value="1"/>
</dbReference>
<dbReference type="PANTHER" id="PTHR30404:SF0">
    <property type="entry name" value="N-ACETYLMURAMOYL-L-ALANINE AMIDASE AMIC"/>
    <property type="match status" value="1"/>
</dbReference>
<dbReference type="SUPFAM" id="SSF56601">
    <property type="entry name" value="beta-lactamase/transpeptidase-like"/>
    <property type="match status" value="1"/>
</dbReference>
<dbReference type="EMBL" id="DVFT01000217">
    <property type="protein sequence ID" value="HIQ97810.1"/>
    <property type="molecule type" value="Genomic_DNA"/>
</dbReference>
<keyword evidence="3" id="KW-0732">Signal</keyword>
<dbReference type="AlphaFoldDB" id="A0A9D0ZYN9"/>
<evidence type="ECO:0000256" key="3">
    <source>
        <dbReference type="SAM" id="SignalP"/>
    </source>
</evidence>
<dbReference type="Gene3D" id="3.40.630.40">
    <property type="entry name" value="Zn-dependent exopeptidases"/>
    <property type="match status" value="1"/>
</dbReference>
<reference evidence="5" key="2">
    <citation type="journal article" date="2021" name="PeerJ">
        <title>Extensive microbial diversity within the chicken gut microbiome revealed by metagenomics and culture.</title>
        <authorList>
            <person name="Gilroy R."/>
            <person name="Ravi A."/>
            <person name="Getino M."/>
            <person name="Pursley I."/>
            <person name="Horton D.L."/>
            <person name="Alikhan N.F."/>
            <person name="Baker D."/>
            <person name="Gharbi K."/>
            <person name="Hall N."/>
            <person name="Watson M."/>
            <person name="Adriaenssens E.M."/>
            <person name="Foster-Nyarko E."/>
            <person name="Jarju S."/>
            <person name="Secka A."/>
            <person name="Antonio M."/>
            <person name="Oren A."/>
            <person name="Chaudhuri R.R."/>
            <person name="La Ragione R."/>
            <person name="Hildebrand F."/>
            <person name="Pallen M.J."/>
        </authorList>
    </citation>
    <scope>NUCLEOTIDE SEQUENCE</scope>
    <source>
        <strain evidence="5">ChiSjej3B21-11622</strain>
    </source>
</reference>
<organism evidence="5 6">
    <name type="scientific">Candidatus Limivivens merdigallinarum</name>
    <dbReference type="NCBI Taxonomy" id="2840859"/>
    <lineage>
        <taxon>Bacteria</taxon>
        <taxon>Bacillati</taxon>
        <taxon>Bacillota</taxon>
        <taxon>Clostridia</taxon>
        <taxon>Lachnospirales</taxon>
        <taxon>Lachnospiraceae</taxon>
        <taxon>Lachnospiraceae incertae sedis</taxon>
        <taxon>Candidatus Limivivens</taxon>
    </lineage>
</organism>
<dbReference type="GO" id="GO:0008800">
    <property type="term" value="F:beta-lactamase activity"/>
    <property type="evidence" value="ECO:0007669"/>
    <property type="project" value="InterPro"/>
</dbReference>
<accession>A0A9D0ZYN9</accession>
<feature type="region of interest" description="Disordered" evidence="2">
    <location>
        <begin position="55"/>
        <end position="104"/>
    </location>
</feature>
<evidence type="ECO:0000259" key="4">
    <source>
        <dbReference type="SMART" id="SM00646"/>
    </source>
</evidence>
<feature type="chain" id="PRO_5038425122" evidence="3">
    <location>
        <begin position="23"/>
        <end position="594"/>
    </location>
</feature>
<feature type="domain" description="MurNAc-LAA" evidence="4">
    <location>
        <begin position="191"/>
        <end position="310"/>
    </location>
</feature>
<evidence type="ECO:0000313" key="6">
    <source>
        <dbReference type="Proteomes" id="UP000886886"/>
    </source>
</evidence>
<dbReference type="PROSITE" id="PS51257">
    <property type="entry name" value="PROKAR_LIPOPROTEIN"/>
    <property type="match status" value="1"/>
</dbReference>
<proteinExistence type="predicted"/>
<evidence type="ECO:0000256" key="1">
    <source>
        <dbReference type="ARBA" id="ARBA00022801"/>
    </source>
</evidence>
<dbReference type="CDD" id="cd02696">
    <property type="entry name" value="MurNAc-LAA"/>
    <property type="match status" value="1"/>
</dbReference>
<protein>
    <submittedName>
        <fullName evidence="5">N-acetylmuramoyl-L-alanine amidase</fullName>
    </submittedName>
</protein>
<name>A0A9D0ZYN9_9FIRM</name>
<keyword evidence="1" id="KW-0378">Hydrolase</keyword>
<feature type="signal peptide" evidence="3">
    <location>
        <begin position="1"/>
        <end position="22"/>
    </location>
</feature>
<dbReference type="InterPro" id="IPR002508">
    <property type="entry name" value="MurNAc-LAA_cat"/>
</dbReference>
<dbReference type="SMART" id="SM00646">
    <property type="entry name" value="Ami_3"/>
    <property type="match status" value="1"/>
</dbReference>
<dbReference type="GO" id="GO:0030288">
    <property type="term" value="C:outer membrane-bounded periplasmic space"/>
    <property type="evidence" value="ECO:0007669"/>
    <property type="project" value="TreeGrafter"/>
</dbReference>
<dbReference type="GO" id="GO:0008745">
    <property type="term" value="F:N-acetylmuramoyl-L-alanine amidase activity"/>
    <property type="evidence" value="ECO:0007669"/>
    <property type="project" value="InterPro"/>
</dbReference>
<dbReference type="Pfam" id="PF13354">
    <property type="entry name" value="Beta-lactamase2"/>
    <property type="match status" value="1"/>
</dbReference>
<evidence type="ECO:0000256" key="2">
    <source>
        <dbReference type="SAM" id="MobiDB-lite"/>
    </source>
</evidence>
<gene>
    <name evidence="5" type="ORF">IAB26_14775</name>
</gene>